<keyword evidence="3" id="KW-1185">Reference proteome</keyword>
<gene>
    <name evidence="2" type="ORF">ABE541_01870</name>
</gene>
<sequence>MAEIIWQYRNFELDTSFLQIKQTEITEIFWYRFMFYAHVTFAILALPAGFTQFNTTILRTYPRLHSAFGYLYAGAILIVAAPSGFLIAMQANGGPVAQIAFTLLAIFWFYVTLQAVLKAKTGDFKAHKNFMIRSFALTCSALTLRYWKLVLVYFFHPYPMDLYQLVAWLGWIPNLLIAEWIINRNK</sequence>
<dbReference type="RefSeq" id="WP_346580475.1">
    <property type="nucleotide sequence ID" value="NZ_JBDJLH010000005.1"/>
</dbReference>
<keyword evidence="1" id="KW-1133">Transmembrane helix</keyword>
<evidence type="ECO:0000313" key="2">
    <source>
        <dbReference type="EMBL" id="MEN5375997.1"/>
    </source>
</evidence>
<proteinExistence type="predicted"/>
<evidence type="ECO:0000256" key="1">
    <source>
        <dbReference type="SAM" id="Phobius"/>
    </source>
</evidence>
<feature type="transmembrane region" description="Helical" evidence="1">
    <location>
        <begin position="95"/>
        <end position="113"/>
    </location>
</feature>
<comment type="caution">
    <text evidence="2">The sequence shown here is derived from an EMBL/GenBank/DDBJ whole genome shotgun (WGS) entry which is preliminary data.</text>
</comment>
<reference evidence="2 3" key="1">
    <citation type="submission" date="2024-04" db="EMBL/GenBank/DDBJ databases">
        <title>WGS of bacteria from Torrens River.</title>
        <authorList>
            <person name="Wyrsch E.R."/>
            <person name="Drigo B."/>
        </authorList>
    </citation>
    <scope>NUCLEOTIDE SEQUENCE [LARGE SCALE GENOMIC DNA]</scope>
    <source>
        <strain evidence="2 3">TWI391</strain>
    </source>
</reference>
<keyword evidence="1" id="KW-0812">Transmembrane</keyword>
<protein>
    <submittedName>
        <fullName evidence="2">DUF2306 domain-containing protein</fullName>
    </submittedName>
</protein>
<organism evidence="2 3">
    <name type="scientific">Sphingobacterium kitahiroshimense</name>
    <dbReference type="NCBI Taxonomy" id="470446"/>
    <lineage>
        <taxon>Bacteria</taxon>
        <taxon>Pseudomonadati</taxon>
        <taxon>Bacteroidota</taxon>
        <taxon>Sphingobacteriia</taxon>
        <taxon>Sphingobacteriales</taxon>
        <taxon>Sphingobacteriaceae</taxon>
        <taxon>Sphingobacterium</taxon>
    </lineage>
</organism>
<name>A0ABV0BRK4_9SPHI</name>
<dbReference type="InterPro" id="IPR018750">
    <property type="entry name" value="DUF2306_membrane"/>
</dbReference>
<keyword evidence="1" id="KW-0472">Membrane</keyword>
<feature type="transmembrane region" description="Helical" evidence="1">
    <location>
        <begin position="162"/>
        <end position="182"/>
    </location>
</feature>
<accession>A0ABV0BRK4</accession>
<feature type="transmembrane region" description="Helical" evidence="1">
    <location>
        <begin position="29"/>
        <end position="50"/>
    </location>
</feature>
<dbReference type="Pfam" id="PF10067">
    <property type="entry name" value="DUF2306"/>
    <property type="match status" value="1"/>
</dbReference>
<evidence type="ECO:0000313" key="3">
    <source>
        <dbReference type="Proteomes" id="UP001409291"/>
    </source>
</evidence>
<dbReference type="Proteomes" id="UP001409291">
    <property type="component" value="Unassembled WGS sequence"/>
</dbReference>
<dbReference type="EMBL" id="JBDJNQ010000001">
    <property type="protein sequence ID" value="MEN5375997.1"/>
    <property type="molecule type" value="Genomic_DNA"/>
</dbReference>
<feature type="transmembrane region" description="Helical" evidence="1">
    <location>
        <begin position="70"/>
        <end position="89"/>
    </location>
</feature>